<dbReference type="PANTHER" id="PTHR35271">
    <property type="entry name" value="ABC TRANSPORTER, SUBSTRATE-BINDING LIPOPROTEIN-RELATED"/>
    <property type="match status" value="1"/>
</dbReference>
<comment type="caution">
    <text evidence="1">The sequence shown here is derived from an EMBL/GenBank/DDBJ whole genome shotgun (WGS) entry which is preliminary data.</text>
</comment>
<evidence type="ECO:0008006" key="3">
    <source>
        <dbReference type="Google" id="ProtNLM"/>
    </source>
</evidence>
<dbReference type="RefSeq" id="WP_127693305.1">
    <property type="nucleotide sequence ID" value="NZ_SACQ01000002.1"/>
</dbReference>
<proteinExistence type="predicted"/>
<name>A0A437QAF4_9GAMM</name>
<accession>A0A437QAF4</accession>
<reference evidence="1 2" key="1">
    <citation type="submission" date="2019-01" db="EMBL/GenBank/DDBJ databases">
        <authorList>
            <person name="Chen W.-M."/>
        </authorList>
    </citation>
    <scope>NUCLEOTIDE SEQUENCE [LARGE SCALE GENOMIC DNA]</scope>
    <source>
        <strain evidence="1 2">HPM-16</strain>
    </source>
</reference>
<protein>
    <recommendedName>
        <fullName evidence="3">ABC transporter substrate-binding protein</fullName>
    </recommendedName>
</protein>
<evidence type="ECO:0000313" key="1">
    <source>
        <dbReference type="EMBL" id="RVU31447.1"/>
    </source>
</evidence>
<dbReference type="EMBL" id="SACQ01000002">
    <property type="protein sequence ID" value="RVU31447.1"/>
    <property type="molecule type" value="Genomic_DNA"/>
</dbReference>
<dbReference type="Gene3D" id="3.40.50.2300">
    <property type="match status" value="2"/>
</dbReference>
<keyword evidence="2" id="KW-1185">Reference proteome</keyword>
<sequence>MDSLLKPLISFTLRLWLGVWLLVWLSTLMPAHAIGVSVVLSSEHPSYSTVAEAIKQQLAPSVSLHEWQADTLPAALPEDDLLVAIGTKALKTLLQRNLQQPMLASFLPRRSYEETQQSFPHNGNISAVYLDQSMALQLRLIKQLAPHTKTIGSVFGPSSQADSARLYSAAYEQDLELHTVALNPDDNPIAVLQPIIEQSDLFLAIPDQSAFNRASAKWSLFIALRARKALIGFSEKYVDAGALAAVYSTPEQIGRQTAEAVDNYLENGIFPAPAHPRYFTVKVNDNTARLIGWPIPNAEQLTRQLQEWMQ</sequence>
<gene>
    <name evidence="1" type="ORF">EOE65_05535</name>
</gene>
<dbReference type="PANTHER" id="PTHR35271:SF1">
    <property type="entry name" value="ABC TRANSPORTER, SUBSTRATE-BINDING LIPOPROTEIN"/>
    <property type="match status" value="1"/>
</dbReference>
<dbReference type="AlphaFoldDB" id="A0A437QAF4"/>
<organism evidence="1 2">
    <name type="scientific">Neptunomonas marina</name>
    <dbReference type="NCBI Taxonomy" id="1815562"/>
    <lineage>
        <taxon>Bacteria</taxon>
        <taxon>Pseudomonadati</taxon>
        <taxon>Pseudomonadota</taxon>
        <taxon>Gammaproteobacteria</taxon>
        <taxon>Oceanospirillales</taxon>
        <taxon>Oceanospirillaceae</taxon>
        <taxon>Neptunomonas</taxon>
    </lineage>
</organism>
<dbReference type="Proteomes" id="UP000282818">
    <property type="component" value="Unassembled WGS sequence"/>
</dbReference>
<dbReference type="Pfam" id="PF04392">
    <property type="entry name" value="ABC_sub_bind"/>
    <property type="match status" value="1"/>
</dbReference>
<dbReference type="InterPro" id="IPR007487">
    <property type="entry name" value="ABC_transpt-TYRBP-like"/>
</dbReference>
<evidence type="ECO:0000313" key="2">
    <source>
        <dbReference type="Proteomes" id="UP000282818"/>
    </source>
</evidence>